<name>A0A1J5Q229_9ZZZZ</name>
<sequence length="107" mass="11929">MPDRKERLASPAGAVGFANVTRIVTNCSQIPHGQDSPRAKPDLLDLSGKSCPHALPFRPARTPFDPTAAEFASFELKIMRFDERLVSVDAYVTDYTRFCRNFLSGLR</sequence>
<gene>
    <name evidence="1" type="ORF">GALL_405610</name>
</gene>
<dbReference type="AlphaFoldDB" id="A0A1J5Q229"/>
<evidence type="ECO:0000313" key="1">
    <source>
        <dbReference type="EMBL" id="OIQ77750.1"/>
    </source>
</evidence>
<comment type="caution">
    <text evidence="1">The sequence shown here is derived from an EMBL/GenBank/DDBJ whole genome shotgun (WGS) entry which is preliminary data.</text>
</comment>
<accession>A0A1J5Q229</accession>
<protein>
    <submittedName>
        <fullName evidence="1">Uncharacterized protein</fullName>
    </submittedName>
</protein>
<dbReference type="EMBL" id="MLJW01001545">
    <property type="protein sequence ID" value="OIQ77750.1"/>
    <property type="molecule type" value="Genomic_DNA"/>
</dbReference>
<organism evidence="1">
    <name type="scientific">mine drainage metagenome</name>
    <dbReference type="NCBI Taxonomy" id="410659"/>
    <lineage>
        <taxon>unclassified sequences</taxon>
        <taxon>metagenomes</taxon>
        <taxon>ecological metagenomes</taxon>
    </lineage>
</organism>
<proteinExistence type="predicted"/>
<reference evidence="1" key="1">
    <citation type="submission" date="2016-10" db="EMBL/GenBank/DDBJ databases">
        <title>Sequence of Gallionella enrichment culture.</title>
        <authorList>
            <person name="Poehlein A."/>
            <person name="Muehling M."/>
            <person name="Daniel R."/>
        </authorList>
    </citation>
    <scope>NUCLEOTIDE SEQUENCE</scope>
</reference>